<gene>
    <name evidence="2" type="ORF">GCM10009720_27540</name>
</gene>
<proteinExistence type="predicted"/>
<dbReference type="EMBL" id="BAAAMN010000059">
    <property type="protein sequence ID" value="GAA2045134.1"/>
    <property type="molecule type" value="Genomic_DNA"/>
</dbReference>
<comment type="caution">
    <text evidence="2">The sequence shown here is derived from an EMBL/GenBank/DDBJ whole genome shotgun (WGS) entry which is preliminary data.</text>
</comment>
<keyword evidence="1" id="KW-1133">Transmembrane helix</keyword>
<dbReference type="RefSeq" id="WP_343959759.1">
    <property type="nucleotide sequence ID" value="NZ_BAAAMN010000059.1"/>
</dbReference>
<keyword evidence="3" id="KW-1185">Reference proteome</keyword>
<reference evidence="3" key="1">
    <citation type="journal article" date="2019" name="Int. J. Syst. Evol. Microbiol.">
        <title>The Global Catalogue of Microorganisms (GCM) 10K type strain sequencing project: providing services to taxonomists for standard genome sequencing and annotation.</title>
        <authorList>
            <consortium name="The Broad Institute Genomics Platform"/>
            <consortium name="The Broad Institute Genome Sequencing Center for Infectious Disease"/>
            <person name="Wu L."/>
            <person name="Ma J."/>
        </authorList>
    </citation>
    <scope>NUCLEOTIDE SEQUENCE [LARGE SCALE GENOMIC DNA]</scope>
    <source>
        <strain evidence="3">JCM 13595</strain>
    </source>
</reference>
<feature type="transmembrane region" description="Helical" evidence="1">
    <location>
        <begin position="91"/>
        <end position="112"/>
    </location>
</feature>
<sequence length="127" mass="14126">MSDDFEKHRARGETYIETNISGLAQRDVSRERSTTTLAEIAKNKAQQEYDQRARRMTYVLWMVGIAFGSVILFVAVLLITDFEVESTIGVAFISAIAVQSFAIIGFIARGLYPASVTKKSTQSEPVE</sequence>
<evidence type="ECO:0000313" key="3">
    <source>
        <dbReference type="Proteomes" id="UP001501461"/>
    </source>
</evidence>
<feature type="transmembrane region" description="Helical" evidence="1">
    <location>
        <begin position="58"/>
        <end position="79"/>
    </location>
</feature>
<name>A0ABN2UXD5_9MICC</name>
<keyword evidence="1" id="KW-0472">Membrane</keyword>
<organism evidence="2 3">
    <name type="scientific">Yaniella flava</name>
    <dbReference type="NCBI Taxonomy" id="287930"/>
    <lineage>
        <taxon>Bacteria</taxon>
        <taxon>Bacillati</taxon>
        <taxon>Actinomycetota</taxon>
        <taxon>Actinomycetes</taxon>
        <taxon>Micrococcales</taxon>
        <taxon>Micrococcaceae</taxon>
        <taxon>Yaniella</taxon>
    </lineage>
</organism>
<evidence type="ECO:0008006" key="4">
    <source>
        <dbReference type="Google" id="ProtNLM"/>
    </source>
</evidence>
<keyword evidence="1" id="KW-0812">Transmembrane</keyword>
<evidence type="ECO:0000256" key="1">
    <source>
        <dbReference type="SAM" id="Phobius"/>
    </source>
</evidence>
<evidence type="ECO:0000313" key="2">
    <source>
        <dbReference type="EMBL" id="GAA2045134.1"/>
    </source>
</evidence>
<dbReference type="Proteomes" id="UP001501461">
    <property type="component" value="Unassembled WGS sequence"/>
</dbReference>
<accession>A0ABN2UXD5</accession>
<protein>
    <recommendedName>
        <fullName evidence="4">DUF2335 domain-containing protein</fullName>
    </recommendedName>
</protein>